<dbReference type="GO" id="GO:0005886">
    <property type="term" value="C:plasma membrane"/>
    <property type="evidence" value="ECO:0007669"/>
    <property type="project" value="UniProtKB-SubCell"/>
</dbReference>
<dbReference type="EMBL" id="CAJZBQ010000043">
    <property type="protein sequence ID" value="CAG9327329.1"/>
    <property type="molecule type" value="Genomic_DNA"/>
</dbReference>
<gene>
    <name evidence="9" type="ORF">BSTOLATCC_MIC43368</name>
</gene>
<dbReference type="Proteomes" id="UP001162131">
    <property type="component" value="Unassembled WGS sequence"/>
</dbReference>
<dbReference type="AlphaFoldDB" id="A0AAU9JMW7"/>
<evidence type="ECO:0000313" key="9">
    <source>
        <dbReference type="EMBL" id="CAG9327329.1"/>
    </source>
</evidence>
<comment type="subcellular location">
    <subcellularLocation>
        <location evidence="2">Cell membrane</location>
    </subcellularLocation>
    <subcellularLocation>
        <location evidence="1">Membrane</location>
        <topology evidence="1">Multi-pass membrane protein</topology>
    </subcellularLocation>
</comment>
<evidence type="ECO:0000313" key="10">
    <source>
        <dbReference type="Proteomes" id="UP001162131"/>
    </source>
</evidence>
<evidence type="ECO:0000256" key="4">
    <source>
        <dbReference type="ARBA" id="ARBA00022692"/>
    </source>
</evidence>
<feature type="domain" description="POPDC1-3" evidence="8">
    <location>
        <begin position="8"/>
        <end position="134"/>
    </location>
</feature>
<feature type="transmembrane region" description="Helical" evidence="7">
    <location>
        <begin position="56"/>
        <end position="73"/>
    </location>
</feature>
<dbReference type="InterPro" id="IPR055272">
    <property type="entry name" value="POPDC1-3_dom"/>
</dbReference>
<evidence type="ECO:0000256" key="7">
    <source>
        <dbReference type="SAM" id="Phobius"/>
    </source>
</evidence>
<evidence type="ECO:0000256" key="6">
    <source>
        <dbReference type="ARBA" id="ARBA00023136"/>
    </source>
</evidence>
<keyword evidence="6 7" id="KW-0472">Membrane</keyword>
<evidence type="ECO:0000259" key="8">
    <source>
        <dbReference type="Pfam" id="PF04831"/>
    </source>
</evidence>
<reference evidence="9" key="1">
    <citation type="submission" date="2021-09" db="EMBL/GenBank/DDBJ databases">
        <authorList>
            <consortium name="AG Swart"/>
            <person name="Singh M."/>
            <person name="Singh A."/>
            <person name="Seah K."/>
            <person name="Emmerich C."/>
        </authorList>
    </citation>
    <scope>NUCLEOTIDE SEQUENCE</scope>
    <source>
        <strain evidence="9">ATCC30299</strain>
    </source>
</reference>
<name>A0AAU9JMW7_9CILI</name>
<keyword evidence="3" id="KW-1003">Cell membrane</keyword>
<comment type="caution">
    <text evidence="9">The sequence shown here is derived from an EMBL/GenBank/DDBJ whole genome shotgun (WGS) entry which is preliminary data.</text>
</comment>
<organism evidence="9 10">
    <name type="scientific">Blepharisma stoltei</name>
    <dbReference type="NCBI Taxonomy" id="1481888"/>
    <lineage>
        <taxon>Eukaryota</taxon>
        <taxon>Sar</taxon>
        <taxon>Alveolata</taxon>
        <taxon>Ciliophora</taxon>
        <taxon>Postciliodesmatophora</taxon>
        <taxon>Heterotrichea</taxon>
        <taxon>Heterotrichida</taxon>
        <taxon>Blepharismidae</taxon>
        <taxon>Blepharisma</taxon>
    </lineage>
</organism>
<keyword evidence="4 7" id="KW-0812">Transmembrane</keyword>
<dbReference type="GO" id="GO:0030552">
    <property type="term" value="F:cAMP binding"/>
    <property type="evidence" value="ECO:0007669"/>
    <property type="project" value="TreeGrafter"/>
</dbReference>
<protein>
    <recommendedName>
        <fullName evidence="8">POPDC1-3 domain-containing protein</fullName>
    </recommendedName>
</protein>
<dbReference type="Pfam" id="PF04831">
    <property type="entry name" value="POPDC1-3"/>
    <property type="match status" value="1"/>
</dbReference>
<evidence type="ECO:0000256" key="5">
    <source>
        <dbReference type="ARBA" id="ARBA00022989"/>
    </source>
</evidence>
<dbReference type="GO" id="GO:0042391">
    <property type="term" value="P:regulation of membrane potential"/>
    <property type="evidence" value="ECO:0007669"/>
    <property type="project" value="TreeGrafter"/>
</dbReference>
<feature type="transmembrane region" description="Helical" evidence="7">
    <location>
        <begin position="29"/>
        <end position="50"/>
    </location>
</feature>
<sequence length="268" mass="31045">MPEVLPANMWAYQIANACYFLSYVQWNQVYLRFVLTVGCIFFVIWGFLGLDNQVDIIIWNFGQACINLIHWILMVRKKIVFNFGDPAEGLYQNVFKNVYSRYEFKLLLHRCIKIVEYKSASSQILKAGNDFDTIAILGVVHPDTKVQLKVETPGSEAVVSENMESYSWLGVIDYMNLLEGKKESRDYEQICNISVTITDIVQPLNVFKIDIKKMEKLFRIQTHGMAIQNGMYAKMLDFVGSFIVSLDLEFIEAKRNYFSVMNDNDNEE</sequence>
<keyword evidence="5 7" id="KW-1133">Transmembrane helix</keyword>
<evidence type="ECO:0000256" key="2">
    <source>
        <dbReference type="ARBA" id="ARBA00004236"/>
    </source>
</evidence>
<accession>A0AAU9JMW7</accession>
<dbReference type="InterPro" id="IPR006916">
    <property type="entry name" value="POPDC1-3"/>
</dbReference>
<evidence type="ECO:0000256" key="1">
    <source>
        <dbReference type="ARBA" id="ARBA00004141"/>
    </source>
</evidence>
<keyword evidence="10" id="KW-1185">Reference proteome</keyword>
<dbReference type="PANTHER" id="PTHR12101:SF17">
    <property type="entry name" value="BLOOD VESSEL EPICARDIAL SUBSTANCE"/>
    <property type="match status" value="1"/>
</dbReference>
<evidence type="ECO:0000256" key="3">
    <source>
        <dbReference type="ARBA" id="ARBA00022475"/>
    </source>
</evidence>
<proteinExistence type="predicted"/>
<dbReference type="PANTHER" id="PTHR12101">
    <property type="entry name" value="POPEYE DOMAIN CONTAINING PROTEIN"/>
    <property type="match status" value="1"/>
</dbReference>